<dbReference type="Gene3D" id="3.10.450.50">
    <property type="match status" value="1"/>
</dbReference>
<name>A0A4R1HN91_PSEEN</name>
<sequence length="156" mass="17872">MTEEFLHRFAVDWLRAWNSHDTEQVFALLDEDVVWDDRVFWPDVIHGKDELRSYMDKIWQAMPDVAWTEIERFVNPDRSRGLVLFEQTGGAPAAFGTDRRFRSHGCDIFLSFSGDRLAHYLGAYDIVGMLEQLGAIPPRGTRTGSGYVMSLLRSGS</sequence>
<gene>
    <name evidence="2" type="ORF">EV378_5118</name>
</gene>
<evidence type="ECO:0000313" key="3">
    <source>
        <dbReference type="Proteomes" id="UP000295560"/>
    </source>
</evidence>
<keyword evidence="3" id="KW-1185">Reference proteome</keyword>
<reference evidence="2 3" key="1">
    <citation type="submission" date="2019-03" db="EMBL/GenBank/DDBJ databases">
        <title>Sequencing the genomes of 1000 actinobacteria strains.</title>
        <authorList>
            <person name="Klenk H.-P."/>
        </authorList>
    </citation>
    <scope>NUCLEOTIDE SEQUENCE [LARGE SCALE GENOMIC DNA]</scope>
    <source>
        <strain evidence="2 3">DSM 44969</strain>
    </source>
</reference>
<evidence type="ECO:0000313" key="2">
    <source>
        <dbReference type="EMBL" id="TCK21139.1"/>
    </source>
</evidence>
<dbReference type="EMBL" id="SMFZ01000002">
    <property type="protein sequence ID" value="TCK21139.1"/>
    <property type="molecule type" value="Genomic_DNA"/>
</dbReference>
<evidence type="ECO:0000259" key="1">
    <source>
        <dbReference type="Pfam" id="PF12680"/>
    </source>
</evidence>
<feature type="domain" description="SnoaL-like" evidence="1">
    <location>
        <begin position="12"/>
        <end position="109"/>
    </location>
</feature>
<dbReference type="AlphaFoldDB" id="A0A4R1HN91"/>
<dbReference type="InterPro" id="IPR032710">
    <property type="entry name" value="NTF2-like_dom_sf"/>
</dbReference>
<protein>
    <submittedName>
        <fullName evidence="2">Steroid delta-isomerase-like uncharacterized protein</fullName>
    </submittedName>
</protein>
<dbReference type="RefSeq" id="WP_165922478.1">
    <property type="nucleotide sequence ID" value="NZ_SMFZ01000002.1"/>
</dbReference>
<proteinExistence type="predicted"/>
<accession>A0A4R1HN91</accession>
<keyword evidence="2" id="KW-0413">Isomerase</keyword>
<comment type="caution">
    <text evidence="2">The sequence shown here is derived from an EMBL/GenBank/DDBJ whole genome shotgun (WGS) entry which is preliminary data.</text>
</comment>
<dbReference type="SUPFAM" id="SSF54427">
    <property type="entry name" value="NTF2-like"/>
    <property type="match status" value="1"/>
</dbReference>
<organism evidence="2 3">
    <name type="scientific">Pseudonocardia endophytica</name>
    <dbReference type="NCBI Taxonomy" id="401976"/>
    <lineage>
        <taxon>Bacteria</taxon>
        <taxon>Bacillati</taxon>
        <taxon>Actinomycetota</taxon>
        <taxon>Actinomycetes</taxon>
        <taxon>Pseudonocardiales</taxon>
        <taxon>Pseudonocardiaceae</taxon>
        <taxon>Pseudonocardia</taxon>
    </lineage>
</organism>
<dbReference type="Pfam" id="PF12680">
    <property type="entry name" value="SnoaL_2"/>
    <property type="match status" value="1"/>
</dbReference>
<dbReference type="Proteomes" id="UP000295560">
    <property type="component" value="Unassembled WGS sequence"/>
</dbReference>
<dbReference type="GO" id="GO:0016853">
    <property type="term" value="F:isomerase activity"/>
    <property type="evidence" value="ECO:0007669"/>
    <property type="project" value="UniProtKB-KW"/>
</dbReference>
<dbReference type="InterPro" id="IPR037401">
    <property type="entry name" value="SnoaL-like"/>
</dbReference>